<evidence type="ECO:0008006" key="3">
    <source>
        <dbReference type="Google" id="ProtNLM"/>
    </source>
</evidence>
<dbReference type="PANTHER" id="PTHR31691:SF1">
    <property type="entry name" value="ROTATIN"/>
    <property type="match status" value="1"/>
</dbReference>
<dbReference type="GO" id="GO:0005814">
    <property type="term" value="C:centriole"/>
    <property type="evidence" value="ECO:0007669"/>
    <property type="project" value="TreeGrafter"/>
</dbReference>
<dbReference type="GO" id="GO:0007099">
    <property type="term" value="P:centriole replication"/>
    <property type="evidence" value="ECO:0007669"/>
    <property type="project" value="TreeGrafter"/>
</dbReference>
<dbReference type="PANTHER" id="PTHR31691">
    <property type="entry name" value="ROTATIN"/>
    <property type="match status" value="1"/>
</dbReference>
<dbReference type="GO" id="GO:0036064">
    <property type="term" value="C:ciliary basal body"/>
    <property type="evidence" value="ECO:0007669"/>
    <property type="project" value="InterPro"/>
</dbReference>
<accession>A0A482WA30</accession>
<evidence type="ECO:0000313" key="2">
    <source>
        <dbReference type="Proteomes" id="UP000292052"/>
    </source>
</evidence>
<sequence length="244" mass="28043">MKQLKDFYIKLSLESVDCLRRILDKKRVCPVLKELDELVGLITNFMVGDETVKCKLTELGLSDLIHKLWSTLFQSVARLHPAITKKQKPWDCVELIWLEFLQTLSLYPEGQSNIAKINDVFEIVLALTFSTKTMNKITALLVLRNLAFYQPNRARLLTSGEFLNLLGNKLETGTVEEKSTIVLIMWSLAANNQKAKIMFKAAHLDMKLQQVLKHYQLSSDLISGEEIERMEYVLSVIRDEDKIL</sequence>
<dbReference type="InterPro" id="IPR016024">
    <property type="entry name" value="ARM-type_fold"/>
</dbReference>
<dbReference type="EMBL" id="QDEB01011143">
    <property type="protein sequence ID" value="RZC42071.1"/>
    <property type="molecule type" value="Genomic_DNA"/>
</dbReference>
<organism evidence="1 2">
    <name type="scientific">Asbolus verrucosus</name>
    <name type="common">Desert ironclad beetle</name>
    <dbReference type="NCBI Taxonomy" id="1661398"/>
    <lineage>
        <taxon>Eukaryota</taxon>
        <taxon>Metazoa</taxon>
        <taxon>Ecdysozoa</taxon>
        <taxon>Arthropoda</taxon>
        <taxon>Hexapoda</taxon>
        <taxon>Insecta</taxon>
        <taxon>Pterygota</taxon>
        <taxon>Neoptera</taxon>
        <taxon>Endopterygota</taxon>
        <taxon>Coleoptera</taxon>
        <taxon>Polyphaga</taxon>
        <taxon>Cucujiformia</taxon>
        <taxon>Tenebrionidae</taxon>
        <taxon>Pimeliinae</taxon>
        <taxon>Asbolus</taxon>
    </lineage>
</organism>
<comment type="caution">
    <text evidence="1">The sequence shown here is derived from an EMBL/GenBank/DDBJ whole genome shotgun (WGS) entry which is preliminary data.</text>
</comment>
<dbReference type="SUPFAM" id="SSF48371">
    <property type="entry name" value="ARM repeat"/>
    <property type="match status" value="1"/>
</dbReference>
<proteinExistence type="predicted"/>
<dbReference type="Proteomes" id="UP000292052">
    <property type="component" value="Unassembled WGS sequence"/>
</dbReference>
<dbReference type="GO" id="GO:0005813">
    <property type="term" value="C:centrosome"/>
    <property type="evidence" value="ECO:0007669"/>
    <property type="project" value="InterPro"/>
</dbReference>
<name>A0A482WA30_ASBVE</name>
<evidence type="ECO:0000313" key="1">
    <source>
        <dbReference type="EMBL" id="RZC42071.1"/>
    </source>
</evidence>
<protein>
    <recommendedName>
        <fullName evidence="3">Rotatin</fullName>
    </recommendedName>
</protein>
<dbReference type="OrthoDB" id="428850at2759"/>
<reference evidence="1" key="1">
    <citation type="submission" date="2017-03" db="EMBL/GenBank/DDBJ databases">
        <title>Genome of the blue death feigning beetle - Asbolus verrucosus.</title>
        <authorList>
            <person name="Rider S.D."/>
        </authorList>
    </citation>
    <scope>NUCLEOTIDE SEQUENCE [LARGE SCALE GENOMIC DNA]</scope>
    <source>
        <strain evidence="1">Butters</strain>
        <tissue evidence="1">Head and leg muscle</tissue>
    </source>
</reference>
<keyword evidence="2" id="KW-1185">Reference proteome</keyword>
<dbReference type="InterPro" id="IPR030791">
    <property type="entry name" value="Rotatin"/>
</dbReference>
<dbReference type="GO" id="GO:0032053">
    <property type="term" value="P:ciliary basal body organization"/>
    <property type="evidence" value="ECO:0007669"/>
    <property type="project" value="TreeGrafter"/>
</dbReference>
<dbReference type="GO" id="GO:0010457">
    <property type="term" value="P:centriole-centriole cohesion"/>
    <property type="evidence" value="ECO:0007669"/>
    <property type="project" value="TreeGrafter"/>
</dbReference>
<gene>
    <name evidence="1" type="ORF">BDFB_001723</name>
</gene>
<dbReference type="AlphaFoldDB" id="A0A482WA30"/>